<proteinExistence type="predicted"/>
<comment type="caution">
    <text evidence="4">The sequence shown here is derived from an EMBL/GenBank/DDBJ whole genome shotgun (WGS) entry which is preliminary data.</text>
</comment>
<reference evidence="4 5" key="2">
    <citation type="submission" date="2020-03" db="EMBL/GenBank/DDBJ databases">
        <title>Kangsaoukella pontilimi gen. nov., sp. nov., a new member of the family Rhodobacteraceae isolated from a tidal mudflat.</title>
        <authorList>
            <person name="Kim I.S."/>
        </authorList>
    </citation>
    <scope>NUCLEOTIDE SEQUENCE [LARGE SCALE GENOMIC DNA]</scope>
    <source>
        <strain evidence="4 5">GH1-50</strain>
    </source>
</reference>
<feature type="compositionally biased region" description="Basic and acidic residues" evidence="1">
    <location>
        <begin position="1"/>
        <end position="15"/>
    </location>
</feature>
<organism evidence="4 5">
    <name type="scientific">Kangsaoukella pontilimi</name>
    <dbReference type="NCBI Taxonomy" id="2691042"/>
    <lineage>
        <taxon>Bacteria</taxon>
        <taxon>Pseudomonadati</taxon>
        <taxon>Pseudomonadota</taxon>
        <taxon>Alphaproteobacteria</taxon>
        <taxon>Rhodobacterales</taxon>
        <taxon>Paracoccaceae</taxon>
        <taxon>Kangsaoukella</taxon>
    </lineage>
</organism>
<protein>
    <submittedName>
        <fullName evidence="4">Uncharacterized protein</fullName>
    </submittedName>
</protein>
<evidence type="ECO:0000313" key="4">
    <source>
        <dbReference type="EMBL" id="MXQ07891.1"/>
    </source>
</evidence>
<feature type="domain" description="NrS-1 polymerase-like helicase" evidence="3">
    <location>
        <begin position="459"/>
        <end position="567"/>
    </location>
</feature>
<sequence length="732" mass="81956">MPHHDTQDQKTREPSKAPAETAFPENFETTLTNLWEASEDRFLEPAFVLLRDKRAFRKNWPNLRPTLEEVLRHLRNSAANSVGIQPGSLGCVVFDCDEGDGPEAAAEALREAHGDVVACVTPSTSGAKNKGHVWVRCDDPAAVGNWKFRTGYFLEGEAHGDLRSWGGQVRLNQNSAALILEHVIEGASGDVMTAADLAAYRTSSTAERDPAFDRTEGRVPDWHGADAALWPWLEQRLIEDPDDRSAEFFAVVGRMKMNGLSFDACLETLEPYTSAWTKNGAADGKYQGQALKDALEKAWTKLPARPSPAEDFEDDADVIETDDEDPSPTGVLRNWVWVADASRFIRRSDLKQFNKDQWNSLFADLEPEGSLLNKVWRSKTPVRRFESLAYIPGKPELIGDSTYNIWRPSRIEPAEGDVSVIEEHLAYLLPDPVERGHLIDFMHFACVKPEVKIHFALLLQGMQGTGKTAVGTLMKRIVGTANVAEPSPDELKSQWTKWQEGASLALVEELMMNGRLELANKLKPVITNETLRIEDKGAPLYSIPNHLNMLCFTNHENAVRLEEGDRRWLVLFSPAEPRDDAYYSRLFDFIEGDGPARWLRRLQAHEPALNPKGRAPETAAKAAMREASLTDVESTVREWMASGTGPMANDLFRFDDAWGMLSGRSHKSNLTLALKAVGCVKHTRQTNEGLPKVVVWSCRNHEKWENAGPTERTRAWMEMEGYDTLADFQAVN</sequence>
<dbReference type="EMBL" id="WUPT01000001">
    <property type="protein sequence ID" value="MXQ07891.1"/>
    <property type="molecule type" value="Genomic_DNA"/>
</dbReference>
<dbReference type="RefSeq" id="WP_160763739.1">
    <property type="nucleotide sequence ID" value="NZ_WUPT01000001.1"/>
</dbReference>
<reference evidence="4 5" key="1">
    <citation type="submission" date="2019-12" db="EMBL/GenBank/DDBJ databases">
        <authorList>
            <person name="Lee S.D."/>
        </authorList>
    </citation>
    <scope>NUCLEOTIDE SEQUENCE [LARGE SCALE GENOMIC DNA]</scope>
    <source>
        <strain evidence="4 5">GH1-50</strain>
    </source>
</reference>
<feature type="domain" description="DNA primase/polymerase bifunctional N-terminal" evidence="2">
    <location>
        <begin position="51"/>
        <end position="169"/>
    </location>
</feature>
<evidence type="ECO:0000313" key="5">
    <source>
        <dbReference type="Proteomes" id="UP000480350"/>
    </source>
</evidence>
<name>A0A7C9MCY4_9RHOB</name>
<dbReference type="AlphaFoldDB" id="A0A7C9MCY4"/>
<keyword evidence="5" id="KW-1185">Reference proteome</keyword>
<evidence type="ECO:0000259" key="2">
    <source>
        <dbReference type="Pfam" id="PF09250"/>
    </source>
</evidence>
<feature type="region of interest" description="Disordered" evidence="1">
    <location>
        <begin position="1"/>
        <end position="24"/>
    </location>
</feature>
<dbReference type="Pfam" id="PF09250">
    <property type="entry name" value="Prim-Pol"/>
    <property type="match status" value="1"/>
</dbReference>
<dbReference type="Pfam" id="PF19263">
    <property type="entry name" value="DUF5906"/>
    <property type="match status" value="1"/>
</dbReference>
<dbReference type="InterPro" id="IPR015330">
    <property type="entry name" value="DNA_primase/pol_bifunc_N"/>
</dbReference>
<evidence type="ECO:0000256" key="1">
    <source>
        <dbReference type="SAM" id="MobiDB-lite"/>
    </source>
</evidence>
<evidence type="ECO:0000259" key="3">
    <source>
        <dbReference type="Pfam" id="PF19263"/>
    </source>
</evidence>
<dbReference type="InterPro" id="IPR045455">
    <property type="entry name" value="NrS-1_pol-like_helicase"/>
</dbReference>
<dbReference type="Proteomes" id="UP000480350">
    <property type="component" value="Unassembled WGS sequence"/>
</dbReference>
<accession>A0A7C9MCY4</accession>
<gene>
    <name evidence="4" type="ORF">GQ651_08535</name>
</gene>